<evidence type="ECO:0000313" key="2">
    <source>
        <dbReference type="EMBL" id="GBP59463.1"/>
    </source>
</evidence>
<dbReference type="AlphaFoldDB" id="A0A4C1X8F8"/>
<feature type="region of interest" description="Disordered" evidence="1">
    <location>
        <begin position="1"/>
        <end position="21"/>
    </location>
</feature>
<gene>
    <name evidence="2" type="ORF">EVAR_35412_1</name>
</gene>
<evidence type="ECO:0000313" key="3">
    <source>
        <dbReference type="Proteomes" id="UP000299102"/>
    </source>
</evidence>
<name>A0A4C1X8F8_EUMVA</name>
<organism evidence="2 3">
    <name type="scientific">Eumeta variegata</name>
    <name type="common">Bagworm moth</name>
    <name type="synonym">Eumeta japonica</name>
    <dbReference type="NCBI Taxonomy" id="151549"/>
    <lineage>
        <taxon>Eukaryota</taxon>
        <taxon>Metazoa</taxon>
        <taxon>Ecdysozoa</taxon>
        <taxon>Arthropoda</taxon>
        <taxon>Hexapoda</taxon>
        <taxon>Insecta</taxon>
        <taxon>Pterygota</taxon>
        <taxon>Neoptera</taxon>
        <taxon>Endopterygota</taxon>
        <taxon>Lepidoptera</taxon>
        <taxon>Glossata</taxon>
        <taxon>Ditrysia</taxon>
        <taxon>Tineoidea</taxon>
        <taxon>Psychidae</taxon>
        <taxon>Oiketicinae</taxon>
        <taxon>Eumeta</taxon>
    </lineage>
</organism>
<keyword evidence="3" id="KW-1185">Reference proteome</keyword>
<evidence type="ECO:0000256" key="1">
    <source>
        <dbReference type="SAM" id="MobiDB-lite"/>
    </source>
</evidence>
<reference evidence="2 3" key="1">
    <citation type="journal article" date="2019" name="Commun. Biol.">
        <title>The bagworm genome reveals a unique fibroin gene that provides high tensile strength.</title>
        <authorList>
            <person name="Kono N."/>
            <person name="Nakamura H."/>
            <person name="Ohtoshi R."/>
            <person name="Tomita M."/>
            <person name="Numata K."/>
            <person name="Arakawa K."/>
        </authorList>
    </citation>
    <scope>NUCLEOTIDE SEQUENCE [LARGE SCALE GENOMIC DNA]</scope>
</reference>
<accession>A0A4C1X8F8</accession>
<comment type="caution">
    <text evidence="2">The sequence shown here is derived from an EMBL/GenBank/DDBJ whole genome shotgun (WGS) entry which is preliminary data.</text>
</comment>
<dbReference type="Proteomes" id="UP000299102">
    <property type="component" value="Unassembled WGS sequence"/>
</dbReference>
<proteinExistence type="predicted"/>
<protein>
    <submittedName>
        <fullName evidence="2">Uncharacterized protein</fullName>
    </submittedName>
</protein>
<dbReference type="EMBL" id="BGZK01000762">
    <property type="protein sequence ID" value="GBP59463.1"/>
    <property type="molecule type" value="Genomic_DNA"/>
</dbReference>
<sequence length="137" mass="16088">MSAFAAPADLRRARPSPRTRDKSRTRLWIPFSLESHINTADVGFLRPPLCPLHELRPVSSPMPYSTRRLFRPDGRRRAVRRARRALRFTIRSDFLYKLTMSGEHGFFRLPQCSRSLYGYSFRKWAVFIASAARKYRV</sequence>